<keyword evidence="4" id="KW-1185">Reference proteome</keyword>
<protein>
    <submittedName>
        <fullName evidence="3">Uncharacterized protein</fullName>
    </submittedName>
</protein>
<sequence>MFQEAERALGLFQQCKRREEDVRQEMEAIKIKYESDIQEMKEKLEKEKSKGNVREIMLKMKYGTRKHKAKTTDSGAIADTEPTKYKVCLQIKKKEDERQTNTLSGKTDVDTETETTHGAAGGEFEQDSKKILKWKSNKIGNITWRKEETQQRQRVEKCFEENEAKETASGEEKGDACIDQTISKDTDTHSKDKTLMKSEDNIEQANMDFPKLSENLRETVKDKYLLHKINEMEEHMQKMADDVKMYRNITGILAAEVKRIQERNSENIVSFQKKNHGKCVLQ</sequence>
<comment type="caution">
    <text evidence="3">The sequence shown here is derived from an EMBL/GenBank/DDBJ whole genome shotgun (WGS) entry which is preliminary data.</text>
</comment>
<evidence type="ECO:0000313" key="3">
    <source>
        <dbReference type="EMBL" id="KAL1276118.1"/>
    </source>
</evidence>
<feature type="region of interest" description="Disordered" evidence="2">
    <location>
        <begin position="95"/>
        <end position="124"/>
    </location>
</feature>
<reference evidence="3 4" key="1">
    <citation type="submission" date="2023-09" db="EMBL/GenBank/DDBJ databases">
        <authorList>
            <person name="Wang M."/>
        </authorList>
    </citation>
    <scope>NUCLEOTIDE SEQUENCE [LARGE SCALE GENOMIC DNA]</scope>
    <source>
        <strain evidence="3">GT-2023</strain>
        <tissue evidence="3">Liver</tissue>
    </source>
</reference>
<feature type="region of interest" description="Disordered" evidence="2">
    <location>
        <begin position="161"/>
        <end position="192"/>
    </location>
</feature>
<dbReference type="Proteomes" id="UP001558613">
    <property type="component" value="Unassembled WGS sequence"/>
</dbReference>
<gene>
    <name evidence="3" type="ORF">QQF64_035741</name>
</gene>
<dbReference type="EMBL" id="JAYMGO010000004">
    <property type="protein sequence ID" value="KAL1276118.1"/>
    <property type="molecule type" value="Genomic_DNA"/>
</dbReference>
<evidence type="ECO:0000256" key="1">
    <source>
        <dbReference type="SAM" id="Coils"/>
    </source>
</evidence>
<evidence type="ECO:0000313" key="4">
    <source>
        <dbReference type="Proteomes" id="UP001558613"/>
    </source>
</evidence>
<feature type="coiled-coil region" evidence="1">
    <location>
        <begin position="23"/>
        <end position="50"/>
    </location>
</feature>
<proteinExistence type="predicted"/>
<organism evidence="3 4">
    <name type="scientific">Cirrhinus molitorella</name>
    <name type="common">mud carp</name>
    <dbReference type="NCBI Taxonomy" id="172907"/>
    <lineage>
        <taxon>Eukaryota</taxon>
        <taxon>Metazoa</taxon>
        <taxon>Chordata</taxon>
        <taxon>Craniata</taxon>
        <taxon>Vertebrata</taxon>
        <taxon>Euteleostomi</taxon>
        <taxon>Actinopterygii</taxon>
        <taxon>Neopterygii</taxon>
        <taxon>Teleostei</taxon>
        <taxon>Ostariophysi</taxon>
        <taxon>Cypriniformes</taxon>
        <taxon>Cyprinidae</taxon>
        <taxon>Labeoninae</taxon>
        <taxon>Labeonini</taxon>
        <taxon>Cirrhinus</taxon>
    </lineage>
</organism>
<name>A0ABR3NGL9_9TELE</name>
<accession>A0ABR3NGL9</accession>
<evidence type="ECO:0000256" key="2">
    <source>
        <dbReference type="SAM" id="MobiDB-lite"/>
    </source>
</evidence>
<keyword evidence="1" id="KW-0175">Coiled coil</keyword>